<evidence type="ECO:0000313" key="1">
    <source>
        <dbReference type="EMBL" id="EKC63729.1"/>
    </source>
</evidence>
<proteinExistence type="predicted"/>
<name>K1T866_9ZZZZ</name>
<dbReference type="AlphaFoldDB" id="K1T866"/>
<dbReference type="EMBL" id="AJWZ01005026">
    <property type="protein sequence ID" value="EKC63729.1"/>
    <property type="molecule type" value="Genomic_DNA"/>
</dbReference>
<feature type="non-terminal residue" evidence="1">
    <location>
        <position position="1"/>
    </location>
</feature>
<comment type="caution">
    <text evidence="1">The sequence shown here is derived from an EMBL/GenBank/DDBJ whole genome shotgun (WGS) entry which is preliminary data.</text>
</comment>
<gene>
    <name evidence="1" type="ORF">OBE_07313</name>
</gene>
<sequence length="24" mass="2817">DAIMKIVNMYATAYLDEKGIKKDW</sequence>
<organism evidence="1">
    <name type="scientific">human gut metagenome</name>
    <dbReference type="NCBI Taxonomy" id="408170"/>
    <lineage>
        <taxon>unclassified sequences</taxon>
        <taxon>metagenomes</taxon>
        <taxon>organismal metagenomes</taxon>
    </lineage>
</organism>
<reference evidence="1" key="1">
    <citation type="journal article" date="2013" name="Environ. Microbiol.">
        <title>Microbiota from the distal guts of lean and obese adolescents exhibit partial functional redundancy besides clear differences in community structure.</title>
        <authorList>
            <person name="Ferrer M."/>
            <person name="Ruiz A."/>
            <person name="Lanza F."/>
            <person name="Haange S.B."/>
            <person name="Oberbach A."/>
            <person name="Till H."/>
            <person name="Bargiela R."/>
            <person name="Campoy C."/>
            <person name="Segura M.T."/>
            <person name="Richter M."/>
            <person name="von Bergen M."/>
            <person name="Seifert J."/>
            <person name="Suarez A."/>
        </authorList>
    </citation>
    <scope>NUCLEOTIDE SEQUENCE</scope>
</reference>
<accession>K1T866</accession>
<protein>
    <submittedName>
        <fullName evidence="1">Uncharacterized protein</fullName>
    </submittedName>
</protein>